<evidence type="ECO:0000313" key="6">
    <source>
        <dbReference type="Proteomes" id="UP001549257"/>
    </source>
</evidence>
<sequence>MSTAQSPRCSVARSLEVLGEKWTLLVVREAFWGATRFSEFKSTLSVASDILTNRLATLVDAGVLERRAYREDGARERSSYHLTESGLALRPVLAALTQWGDAFRPSGFGPAAVYRERESAAPVRIAFVSDDGRVIEPLDVEVVRGGAALEGAPLESALRDGALANASE</sequence>
<proteinExistence type="predicted"/>
<name>A0ABV2QK39_9MICO</name>
<dbReference type="InterPro" id="IPR002577">
    <property type="entry name" value="HTH_HxlR"/>
</dbReference>
<reference evidence="5 6" key="1">
    <citation type="submission" date="2024-06" db="EMBL/GenBank/DDBJ databases">
        <title>Sorghum-associated microbial communities from plants grown in Nebraska, USA.</title>
        <authorList>
            <person name="Schachtman D."/>
        </authorList>
    </citation>
    <scope>NUCLEOTIDE SEQUENCE [LARGE SCALE GENOMIC DNA]</scope>
    <source>
        <strain evidence="5 6">2857</strain>
    </source>
</reference>
<gene>
    <name evidence="5" type="ORF">ABIE21_000393</name>
</gene>
<keyword evidence="2 5" id="KW-0238">DNA-binding</keyword>
<evidence type="ECO:0000256" key="3">
    <source>
        <dbReference type="ARBA" id="ARBA00023163"/>
    </source>
</evidence>
<dbReference type="PANTHER" id="PTHR33204">
    <property type="entry name" value="TRANSCRIPTIONAL REGULATOR, MARR FAMILY"/>
    <property type="match status" value="1"/>
</dbReference>
<dbReference type="InterPro" id="IPR036390">
    <property type="entry name" value="WH_DNA-bd_sf"/>
</dbReference>
<dbReference type="RefSeq" id="WP_354023110.1">
    <property type="nucleotide sequence ID" value="NZ_JBEPSJ010000001.1"/>
</dbReference>
<keyword evidence="1" id="KW-0805">Transcription regulation</keyword>
<dbReference type="Proteomes" id="UP001549257">
    <property type="component" value="Unassembled WGS sequence"/>
</dbReference>
<dbReference type="Gene3D" id="1.10.10.10">
    <property type="entry name" value="Winged helix-like DNA-binding domain superfamily/Winged helix DNA-binding domain"/>
    <property type="match status" value="1"/>
</dbReference>
<protein>
    <submittedName>
        <fullName evidence="5">DNA-binding HxlR family transcriptional regulator</fullName>
    </submittedName>
</protein>
<feature type="domain" description="HTH hxlR-type" evidence="4">
    <location>
        <begin position="9"/>
        <end position="108"/>
    </location>
</feature>
<evidence type="ECO:0000313" key="5">
    <source>
        <dbReference type="EMBL" id="MET4580903.1"/>
    </source>
</evidence>
<organism evidence="5 6">
    <name type="scientific">Conyzicola nivalis</name>
    <dbReference type="NCBI Taxonomy" id="1477021"/>
    <lineage>
        <taxon>Bacteria</taxon>
        <taxon>Bacillati</taxon>
        <taxon>Actinomycetota</taxon>
        <taxon>Actinomycetes</taxon>
        <taxon>Micrococcales</taxon>
        <taxon>Microbacteriaceae</taxon>
        <taxon>Conyzicola</taxon>
    </lineage>
</organism>
<dbReference type="SUPFAM" id="SSF46785">
    <property type="entry name" value="Winged helix' DNA-binding domain"/>
    <property type="match status" value="1"/>
</dbReference>
<evidence type="ECO:0000256" key="1">
    <source>
        <dbReference type="ARBA" id="ARBA00023015"/>
    </source>
</evidence>
<dbReference type="PROSITE" id="PS51118">
    <property type="entry name" value="HTH_HXLR"/>
    <property type="match status" value="1"/>
</dbReference>
<evidence type="ECO:0000259" key="4">
    <source>
        <dbReference type="PROSITE" id="PS51118"/>
    </source>
</evidence>
<dbReference type="EMBL" id="JBEPSJ010000001">
    <property type="protein sequence ID" value="MET4580903.1"/>
    <property type="molecule type" value="Genomic_DNA"/>
</dbReference>
<evidence type="ECO:0000256" key="2">
    <source>
        <dbReference type="ARBA" id="ARBA00023125"/>
    </source>
</evidence>
<dbReference type="GO" id="GO:0003677">
    <property type="term" value="F:DNA binding"/>
    <property type="evidence" value="ECO:0007669"/>
    <property type="project" value="UniProtKB-KW"/>
</dbReference>
<accession>A0ABV2QK39</accession>
<comment type="caution">
    <text evidence="5">The sequence shown here is derived from an EMBL/GenBank/DDBJ whole genome shotgun (WGS) entry which is preliminary data.</text>
</comment>
<keyword evidence="6" id="KW-1185">Reference proteome</keyword>
<keyword evidence="3" id="KW-0804">Transcription</keyword>
<dbReference type="Pfam" id="PF01638">
    <property type="entry name" value="HxlR"/>
    <property type="match status" value="1"/>
</dbReference>
<dbReference type="PANTHER" id="PTHR33204:SF18">
    <property type="entry name" value="TRANSCRIPTIONAL REGULATORY PROTEIN"/>
    <property type="match status" value="1"/>
</dbReference>
<dbReference type="InterPro" id="IPR036388">
    <property type="entry name" value="WH-like_DNA-bd_sf"/>
</dbReference>